<dbReference type="PANTHER" id="PTHR42792">
    <property type="entry name" value="FLAGELLIN"/>
    <property type="match status" value="1"/>
</dbReference>
<feature type="domain" description="Flagellin N-terminal" evidence="2">
    <location>
        <begin position="5"/>
        <end position="142"/>
    </location>
</feature>
<evidence type="ECO:0000256" key="1">
    <source>
        <dbReference type="SAM" id="MobiDB-lite"/>
    </source>
</evidence>
<keyword evidence="3" id="KW-0282">Flagellum</keyword>
<dbReference type="EMBL" id="BAABCN010000002">
    <property type="protein sequence ID" value="GAA3863787.1"/>
    <property type="molecule type" value="Genomic_DNA"/>
</dbReference>
<keyword evidence="4" id="KW-1185">Reference proteome</keyword>
<dbReference type="PANTHER" id="PTHR42792:SF1">
    <property type="entry name" value="FLAGELLAR HOOK-ASSOCIATED PROTEIN 3"/>
    <property type="match status" value="1"/>
</dbReference>
<name>A0ABP7K3Z1_9MICO</name>
<dbReference type="Pfam" id="PF00669">
    <property type="entry name" value="Flagellin_N"/>
    <property type="match status" value="1"/>
</dbReference>
<dbReference type="Gene3D" id="1.20.1330.10">
    <property type="entry name" value="f41 fragment of flagellin, N-terminal domain"/>
    <property type="match status" value="1"/>
</dbReference>
<feature type="region of interest" description="Disordered" evidence="1">
    <location>
        <begin position="1"/>
        <end position="49"/>
    </location>
</feature>
<sequence>MITRVTTQTMMNSSLRNLQSASSELARLQDQAGSRKAITRPSDDPSGTADALAVRLSIASNNQYERNINDGNGWLTTANSALTSVTDLMKKAKDLTVQGANDGALSPLAKEAIAVELESIKTDLLAQANTAYLGRSIFAGTSDAGQAFAPDYTYLGAAGTVERRVSDGSTVRVDVDGAQVFGPGTAPTATSMFGEIDAIVADLRAGVNVGKHLPTLDARLDTVLTSLSTVGARHATILDAASSNLDRKVDLESMRSGIEDVDIQKIILDLKMQEVTYQSALAVTARTLQPTLMDFLR</sequence>
<dbReference type="SUPFAM" id="SSF64518">
    <property type="entry name" value="Phase 1 flagellin"/>
    <property type="match status" value="1"/>
</dbReference>
<organism evidence="3 4">
    <name type="scientific">Leifsonia kafniensis</name>
    <dbReference type="NCBI Taxonomy" id="475957"/>
    <lineage>
        <taxon>Bacteria</taxon>
        <taxon>Bacillati</taxon>
        <taxon>Actinomycetota</taxon>
        <taxon>Actinomycetes</taxon>
        <taxon>Micrococcales</taxon>
        <taxon>Microbacteriaceae</taxon>
        <taxon>Leifsonia</taxon>
    </lineage>
</organism>
<dbReference type="RefSeq" id="WP_345061877.1">
    <property type="nucleotide sequence ID" value="NZ_BAABCN010000002.1"/>
</dbReference>
<protein>
    <submittedName>
        <fullName evidence="3">Flagellar hook-associated protein FlgL</fullName>
    </submittedName>
</protein>
<dbReference type="Proteomes" id="UP001501803">
    <property type="component" value="Unassembled WGS sequence"/>
</dbReference>
<evidence type="ECO:0000313" key="4">
    <source>
        <dbReference type="Proteomes" id="UP001501803"/>
    </source>
</evidence>
<gene>
    <name evidence="3" type="primary">flgL</name>
    <name evidence="3" type="ORF">GCM10022381_04660</name>
</gene>
<dbReference type="InterPro" id="IPR013384">
    <property type="entry name" value="Flagell_FlgL"/>
</dbReference>
<accession>A0ABP7K3Z1</accession>
<dbReference type="NCBIfam" id="TIGR02550">
    <property type="entry name" value="flagell_flgL"/>
    <property type="match status" value="1"/>
</dbReference>
<keyword evidence="3" id="KW-0966">Cell projection</keyword>
<proteinExistence type="predicted"/>
<reference evidence="4" key="1">
    <citation type="journal article" date="2019" name="Int. J. Syst. Evol. Microbiol.">
        <title>The Global Catalogue of Microorganisms (GCM) 10K type strain sequencing project: providing services to taxonomists for standard genome sequencing and annotation.</title>
        <authorList>
            <consortium name="The Broad Institute Genomics Platform"/>
            <consortium name="The Broad Institute Genome Sequencing Center for Infectious Disease"/>
            <person name="Wu L."/>
            <person name="Ma J."/>
        </authorList>
    </citation>
    <scope>NUCLEOTIDE SEQUENCE [LARGE SCALE GENOMIC DNA]</scope>
    <source>
        <strain evidence="4">JCM 17021</strain>
    </source>
</reference>
<keyword evidence="3" id="KW-0969">Cilium</keyword>
<comment type="caution">
    <text evidence="3">The sequence shown here is derived from an EMBL/GenBank/DDBJ whole genome shotgun (WGS) entry which is preliminary data.</text>
</comment>
<evidence type="ECO:0000313" key="3">
    <source>
        <dbReference type="EMBL" id="GAA3863787.1"/>
    </source>
</evidence>
<feature type="compositionally biased region" description="Polar residues" evidence="1">
    <location>
        <begin position="1"/>
        <end position="23"/>
    </location>
</feature>
<evidence type="ECO:0000259" key="2">
    <source>
        <dbReference type="Pfam" id="PF00669"/>
    </source>
</evidence>
<dbReference type="InterPro" id="IPR001029">
    <property type="entry name" value="Flagellin_N"/>
</dbReference>
<dbReference type="InterPro" id="IPR001492">
    <property type="entry name" value="Flagellin"/>
</dbReference>